<protein>
    <submittedName>
        <fullName evidence="6">MarR family transcriptional regulator</fullName>
    </submittedName>
</protein>
<evidence type="ECO:0000256" key="3">
    <source>
        <dbReference type="ARBA" id="ARBA00023163"/>
    </source>
</evidence>
<dbReference type="InterPro" id="IPR000835">
    <property type="entry name" value="HTH_MarR-typ"/>
</dbReference>
<evidence type="ECO:0000256" key="1">
    <source>
        <dbReference type="ARBA" id="ARBA00023015"/>
    </source>
</evidence>
<dbReference type="SMART" id="SM00347">
    <property type="entry name" value="HTH_MARR"/>
    <property type="match status" value="1"/>
</dbReference>
<dbReference type="InterPro" id="IPR039422">
    <property type="entry name" value="MarR/SlyA-like"/>
</dbReference>
<dbReference type="EMBL" id="JABBJJ010000278">
    <property type="protein sequence ID" value="NMO20894.1"/>
    <property type="molecule type" value="Genomic_DNA"/>
</dbReference>
<dbReference type="GO" id="GO:0006950">
    <property type="term" value="P:response to stress"/>
    <property type="evidence" value="ECO:0007669"/>
    <property type="project" value="TreeGrafter"/>
</dbReference>
<proteinExistence type="predicted"/>
<dbReference type="Gene3D" id="1.10.10.10">
    <property type="entry name" value="Winged helix-like DNA-binding domain superfamily/Winged helix DNA-binding domain"/>
    <property type="match status" value="1"/>
</dbReference>
<evidence type="ECO:0000256" key="4">
    <source>
        <dbReference type="SAM" id="MobiDB-lite"/>
    </source>
</evidence>
<dbReference type="PROSITE" id="PS50995">
    <property type="entry name" value="HTH_MARR_2"/>
    <property type="match status" value="1"/>
</dbReference>
<dbReference type="PANTHER" id="PTHR33164">
    <property type="entry name" value="TRANSCRIPTIONAL REGULATOR, MARR FAMILY"/>
    <property type="match status" value="1"/>
</dbReference>
<dbReference type="PANTHER" id="PTHR33164:SF99">
    <property type="entry name" value="MARR FAMILY REGULATORY PROTEIN"/>
    <property type="match status" value="1"/>
</dbReference>
<evidence type="ECO:0000313" key="7">
    <source>
        <dbReference type="Proteomes" id="UP000518300"/>
    </source>
</evidence>
<keyword evidence="7" id="KW-1185">Reference proteome</keyword>
<dbReference type="InterPro" id="IPR023187">
    <property type="entry name" value="Tscrpt_reg_MarR-type_CS"/>
</dbReference>
<dbReference type="Pfam" id="PF12802">
    <property type="entry name" value="MarR_2"/>
    <property type="match status" value="1"/>
</dbReference>
<comment type="caution">
    <text evidence="6">The sequence shown here is derived from an EMBL/GenBank/DDBJ whole genome shotgun (WGS) entry which is preliminary data.</text>
</comment>
<organism evidence="6 7">
    <name type="scientific">Pyxidicoccus fallax</name>
    <dbReference type="NCBI Taxonomy" id="394095"/>
    <lineage>
        <taxon>Bacteria</taxon>
        <taxon>Pseudomonadati</taxon>
        <taxon>Myxococcota</taxon>
        <taxon>Myxococcia</taxon>
        <taxon>Myxococcales</taxon>
        <taxon>Cystobacterineae</taxon>
        <taxon>Myxococcaceae</taxon>
        <taxon>Pyxidicoccus</taxon>
    </lineage>
</organism>
<accession>A0A848LU52</accession>
<keyword evidence="3" id="KW-0804">Transcription</keyword>
<dbReference type="PRINTS" id="PR00598">
    <property type="entry name" value="HTHMARR"/>
</dbReference>
<dbReference type="PROSITE" id="PS01117">
    <property type="entry name" value="HTH_MARR_1"/>
    <property type="match status" value="1"/>
</dbReference>
<dbReference type="InterPro" id="IPR036390">
    <property type="entry name" value="WH_DNA-bd_sf"/>
</dbReference>
<keyword evidence="1" id="KW-0805">Transcription regulation</keyword>
<feature type="compositionally biased region" description="Basic and acidic residues" evidence="4">
    <location>
        <begin position="7"/>
        <end position="30"/>
    </location>
</feature>
<feature type="region of interest" description="Disordered" evidence="4">
    <location>
        <begin position="1"/>
        <end position="30"/>
    </location>
</feature>
<evidence type="ECO:0000256" key="2">
    <source>
        <dbReference type="ARBA" id="ARBA00023125"/>
    </source>
</evidence>
<sequence>MGGMSGEHLERKTKSADPRRRVDAATEPETRELPKQAWTLLFELMHAHMRNFPALAAEFDLSPVQAHVLRQLGEAPLAMSTLAGYLSCDASNVTGLVDRLEARGLVARKSSEQDRRVKMLVLTEAGAALRERLLERLAEPPELIASLGDEDLRALRDIMRRALKSQ</sequence>
<feature type="domain" description="HTH marR-type" evidence="5">
    <location>
        <begin position="37"/>
        <end position="164"/>
    </location>
</feature>
<name>A0A848LU52_9BACT</name>
<dbReference type="GO" id="GO:0003677">
    <property type="term" value="F:DNA binding"/>
    <property type="evidence" value="ECO:0007669"/>
    <property type="project" value="UniProtKB-KW"/>
</dbReference>
<reference evidence="6 7" key="1">
    <citation type="submission" date="2020-04" db="EMBL/GenBank/DDBJ databases">
        <title>Draft genome of Pyxidicoccus fallax type strain.</title>
        <authorList>
            <person name="Whitworth D.E."/>
        </authorList>
    </citation>
    <scope>NUCLEOTIDE SEQUENCE [LARGE SCALE GENOMIC DNA]</scope>
    <source>
        <strain evidence="6 7">DSM 14698</strain>
    </source>
</reference>
<keyword evidence="2" id="KW-0238">DNA-binding</keyword>
<gene>
    <name evidence="6" type="ORF">HG543_39530</name>
</gene>
<evidence type="ECO:0000259" key="5">
    <source>
        <dbReference type="PROSITE" id="PS50995"/>
    </source>
</evidence>
<dbReference type="Proteomes" id="UP000518300">
    <property type="component" value="Unassembled WGS sequence"/>
</dbReference>
<dbReference type="AlphaFoldDB" id="A0A848LU52"/>
<dbReference type="GO" id="GO:0003700">
    <property type="term" value="F:DNA-binding transcription factor activity"/>
    <property type="evidence" value="ECO:0007669"/>
    <property type="project" value="InterPro"/>
</dbReference>
<dbReference type="InterPro" id="IPR036388">
    <property type="entry name" value="WH-like_DNA-bd_sf"/>
</dbReference>
<dbReference type="SUPFAM" id="SSF46785">
    <property type="entry name" value="Winged helix' DNA-binding domain"/>
    <property type="match status" value="1"/>
</dbReference>
<evidence type="ECO:0000313" key="6">
    <source>
        <dbReference type="EMBL" id="NMO20894.1"/>
    </source>
</evidence>